<gene>
    <name evidence="2" type="ORF">BRZCDTV_11</name>
</gene>
<evidence type="ECO:0000259" key="1">
    <source>
        <dbReference type="PROSITE" id="PS50181"/>
    </source>
</evidence>
<reference evidence="2" key="1">
    <citation type="submission" date="2018-03" db="EMBL/GenBank/DDBJ databases">
        <authorList>
            <consortium name="Urmite Genomes"/>
        </authorList>
    </citation>
    <scope>NUCLEOTIDE SEQUENCE [LARGE SCALE GENOMIC DNA]</scope>
    <source>
        <strain evidence="2">IHUMI-27.7</strain>
    </source>
</reference>
<name>A0A2R8FCS6_9VIRU</name>
<evidence type="ECO:0000313" key="3">
    <source>
        <dbReference type="Proteomes" id="UP000273054"/>
    </source>
</evidence>
<dbReference type="Proteomes" id="UP000273054">
    <property type="component" value="Segment"/>
</dbReference>
<dbReference type="PROSITE" id="PS50181">
    <property type="entry name" value="FBOX"/>
    <property type="match status" value="1"/>
</dbReference>
<dbReference type="InterPro" id="IPR001810">
    <property type="entry name" value="F-box_dom"/>
</dbReference>
<sequence>MDLPLELNYKILLDLPVLDLENVCSTSTSAASFCSDATFWRDRFRREGLLLPRDESSVPSWTLEYKLSKIAQLRERHYTNSLLAKHVIILDLTRVNDVSILPGFLNKVEFALIRDKRALQKNLSTRPRKMLLLNREDKIKLDVGEGLQIDLTPEQARVLLYIFCYYELDPLTDRERETYRVPRSQLEELGLVKPVPLYI</sequence>
<evidence type="ECO:0000313" key="2">
    <source>
        <dbReference type="EMBL" id="SPN78808.1"/>
    </source>
</evidence>
<feature type="domain" description="F-box" evidence="1">
    <location>
        <begin position="1"/>
        <end position="43"/>
    </location>
</feature>
<accession>A0A2R8FCS6</accession>
<dbReference type="Gene3D" id="1.20.1280.50">
    <property type="match status" value="1"/>
</dbReference>
<organism evidence="2">
    <name type="scientific">Brazilian cedratvirus IHUMI</name>
    <dbReference type="NCBI Taxonomy" id="2126980"/>
    <lineage>
        <taxon>Viruses</taxon>
        <taxon>Pithoviruses</taxon>
        <taxon>Orthocedratvirinae</taxon>
        <taxon>Alphacedratvirus</taxon>
        <taxon>Alphacedratvirus brasiliense</taxon>
    </lineage>
</organism>
<dbReference type="EMBL" id="LT994651">
    <property type="protein sequence ID" value="SPN78808.1"/>
    <property type="molecule type" value="Genomic_DNA"/>
</dbReference>
<protein>
    <submittedName>
        <fullName evidence="2">F-box domain-containing protein</fullName>
    </submittedName>
</protein>
<dbReference type="InterPro" id="IPR036047">
    <property type="entry name" value="F-box-like_dom_sf"/>
</dbReference>
<keyword evidence="3" id="KW-1185">Reference proteome</keyword>
<proteinExistence type="predicted"/>
<dbReference type="SUPFAM" id="SSF81383">
    <property type="entry name" value="F-box domain"/>
    <property type="match status" value="1"/>
</dbReference>